<proteinExistence type="inferred from homology"/>
<keyword evidence="7" id="KW-1185">Reference proteome</keyword>
<dbReference type="SUPFAM" id="SSF54826">
    <property type="entry name" value="Enolase N-terminal domain-like"/>
    <property type="match status" value="1"/>
</dbReference>
<dbReference type="InterPro" id="IPR034613">
    <property type="entry name" value="Muconate_cycloisomerase_anti"/>
</dbReference>
<evidence type="ECO:0000313" key="6">
    <source>
        <dbReference type="EMBL" id="GAA3954204.1"/>
    </source>
</evidence>
<keyword evidence="2" id="KW-0474">Menaquinone biosynthesis</keyword>
<dbReference type="SUPFAM" id="SSF51604">
    <property type="entry name" value="Enolase C-terminal domain-like"/>
    <property type="match status" value="1"/>
</dbReference>
<sequence>MQIRYFTSIYLPHTVSDTSHKHLIPVLMSLPEVSMKITAIEAIPFAIPYRKPLLFASGEVRVAKHVLVRVHTSDGTVGVAEAPPRPFTYGETQTGIRAVIDEIFAPELVGLTLLDREQVRGRLDRTIGNPTAKAAIDMAIWDALGKTLDVSVSELLGGYTDRLRVSHMLGFDTPAAMVDEAQRMRDEYGISTFKVKVGRRPVTLDTAVVRALREHFGGAVELYVDGNRGWSATESASAMAEMADLGLLFAEELCPADDVLGRRWLVQQLGIPFIADESAPTPADVTREILGGSATAINIKTARTGFTVSQRVLALAEGLGLDMVMGNQIDGQLGTACTLAFGTAFERTTRHAGELSNFLDMSDDLLTEPLQIVDGYLHRRPGAGIGVDVDPDKLAAYRTDT</sequence>
<dbReference type="Gene3D" id="3.30.390.10">
    <property type="entry name" value="Enolase-like, N-terminal domain"/>
    <property type="match status" value="1"/>
</dbReference>
<dbReference type="SFLD" id="SFLDG00180">
    <property type="entry name" value="muconate_cycloisomerase"/>
    <property type="match status" value="1"/>
</dbReference>
<evidence type="ECO:0000256" key="3">
    <source>
        <dbReference type="ARBA" id="ARBA00022723"/>
    </source>
</evidence>
<dbReference type="Pfam" id="PF02746">
    <property type="entry name" value="MR_MLE_N"/>
    <property type="match status" value="1"/>
</dbReference>
<dbReference type="InterPro" id="IPR029065">
    <property type="entry name" value="Enolase_C-like"/>
</dbReference>
<comment type="caution">
    <text evidence="6">The sequence shown here is derived from an EMBL/GenBank/DDBJ whole genome shotgun (WGS) entry which is preliminary data.</text>
</comment>
<dbReference type="Pfam" id="PF13378">
    <property type="entry name" value="MR_MLE_C"/>
    <property type="match status" value="1"/>
</dbReference>
<dbReference type="InterPro" id="IPR013341">
    <property type="entry name" value="Mandelate_racemase_N_dom"/>
</dbReference>
<name>A0ABP7NU59_9ACTN</name>
<keyword evidence="4" id="KW-0413">Isomerase</keyword>
<evidence type="ECO:0000256" key="1">
    <source>
        <dbReference type="ARBA" id="ARBA00008031"/>
    </source>
</evidence>
<dbReference type="Gene3D" id="3.20.20.120">
    <property type="entry name" value="Enolase-like C-terminal domain"/>
    <property type="match status" value="1"/>
</dbReference>
<dbReference type="PANTHER" id="PTHR48073">
    <property type="entry name" value="O-SUCCINYLBENZOATE SYNTHASE-RELATED"/>
    <property type="match status" value="1"/>
</dbReference>
<organism evidence="6 7">
    <name type="scientific">Gordonia caeni</name>
    <dbReference type="NCBI Taxonomy" id="1007097"/>
    <lineage>
        <taxon>Bacteria</taxon>
        <taxon>Bacillati</taxon>
        <taxon>Actinomycetota</taxon>
        <taxon>Actinomycetes</taxon>
        <taxon>Mycobacteriales</taxon>
        <taxon>Gordoniaceae</taxon>
        <taxon>Gordonia</taxon>
    </lineage>
</organism>
<reference evidence="7" key="1">
    <citation type="journal article" date="2019" name="Int. J. Syst. Evol. Microbiol.">
        <title>The Global Catalogue of Microorganisms (GCM) 10K type strain sequencing project: providing services to taxonomists for standard genome sequencing and annotation.</title>
        <authorList>
            <consortium name="The Broad Institute Genomics Platform"/>
            <consortium name="The Broad Institute Genome Sequencing Center for Infectious Disease"/>
            <person name="Wu L."/>
            <person name="Ma J."/>
        </authorList>
    </citation>
    <scope>NUCLEOTIDE SEQUENCE [LARGE SCALE GENOMIC DNA]</scope>
    <source>
        <strain evidence="7">JCM 16923</strain>
    </source>
</reference>
<dbReference type="SMART" id="SM00922">
    <property type="entry name" value="MR_MLE"/>
    <property type="match status" value="1"/>
</dbReference>
<dbReference type="InterPro" id="IPR029017">
    <property type="entry name" value="Enolase-like_N"/>
</dbReference>
<feature type="domain" description="Mandelate racemase/muconate lactonizing enzyme C-terminal" evidence="5">
    <location>
        <begin position="174"/>
        <end position="272"/>
    </location>
</feature>
<gene>
    <name evidence="6" type="ORF">GCM10022231_10680</name>
</gene>
<dbReference type="InterPro" id="IPR036849">
    <property type="entry name" value="Enolase-like_C_sf"/>
</dbReference>
<protein>
    <submittedName>
        <fullName evidence="6">Muconate cycloisomerase</fullName>
    </submittedName>
</protein>
<evidence type="ECO:0000259" key="5">
    <source>
        <dbReference type="SMART" id="SM00922"/>
    </source>
</evidence>
<dbReference type="CDD" id="cd03315">
    <property type="entry name" value="MLE_like"/>
    <property type="match status" value="1"/>
</dbReference>
<dbReference type="EMBL" id="BAAAZW010000003">
    <property type="protein sequence ID" value="GAA3954204.1"/>
    <property type="molecule type" value="Genomic_DNA"/>
</dbReference>
<dbReference type="InterPro" id="IPR013342">
    <property type="entry name" value="Mandelate_racemase_C"/>
</dbReference>
<dbReference type="Proteomes" id="UP001418444">
    <property type="component" value="Unassembled WGS sequence"/>
</dbReference>
<evidence type="ECO:0000256" key="2">
    <source>
        <dbReference type="ARBA" id="ARBA00022428"/>
    </source>
</evidence>
<comment type="similarity">
    <text evidence="1">Belongs to the mandelate racemase/muconate lactonizing enzyme family.</text>
</comment>
<evidence type="ECO:0000313" key="7">
    <source>
        <dbReference type="Proteomes" id="UP001418444"/>
    </source>
</evidence>
<evidence type="ECO:0000256" key="4">
    <source>
        <dbReference type="ARBA" id="ARBA00023235"/>
    </source>
</evidence>
<dbReference type="SFLD" id="SFLDF00155">
    <property type="entry name" value="muconate_cycloisomerase_(anti)"/>
    <property type="match status" value="1"/>
</dbReference>
<dbReference type="SFLD" id="SFLDS00001">
    <property type="entry name" value="Enolase"/>
    <property type="match status" value="1"/>
</dbReference>
<dbReference type="PANTHER" id="PTHR48073:SF2">
    <property type="entry name" value="O-SUCCINYLBENZOATE SYNTHASE"/>
    <property type="match status" value="1"/>
</dbReference>
<accession>A0ABP7NU59</accession>
<keyword evidence="3" id="KW-0479">Metal-binding</keyword>